<evidence type="ECO:0000259" key="3">
    <source>
        <dbReference type="Pfam" id="PF07727"/>
    </source>
</evidence>
<name>A0A6L2LY28_TANCI</name>
<reference evidence="4" key="1">
    <citation type="journal article" date="2019" name="Sci. Rep.">
        <title>Draft genome of Tanacetum cinerariifolium, the natural source of mosquito coil.</title>
        <authorList>
            <person name="Yamashiro T."/>
            <person name="Shiraishi A."/>
            <person name="Satake H."/>
            <person name="Nakayama K."/>
        </authorList>
    </citation>
    <scope>NUCLEOTIDE SEQUENCE</scope>
</reference>
<dbReference type="InterPro" id="IPR043502">
    <property type="entry name" value="DNA/RNA_pol_sf"/>
</dbReference>
<feature type="coiled-coil region" evidence="1">
    <location>
        <begin position="387"/>
        <end position="417"/>
    </location>
</feature>
<dbReference type="SUPFAM" id="SSF56672">
    <property type="entry name" value="DNA/RNA polymerases"/>
    <property type="match status" value="1"/>
</dbReference>
<dbReference type="Pfam" id="PF07727">
    <property type="entry name" value="RVT_2"/>
    <property type="match status" value="1"/>
</dbReference>
<evidence type="ECO:0000256" key="2">
    <source>
        <dbReference type="SAM" id="MobiDB-lite"/>
    </source>
</evidence>
<dbReference type="PANTHER" id="PTHR33067:SF35">
    <property type="entry name" value="ASPARTIC PEPTIDASE DDI1-TYPE DOMAIN-CONTAINING PROTEIN"/>
    <property type="match status" value="1"/>
</dbReference>
<dbReference type="PANTHER" id="PTHR33067">
    <property type="entry name" value="RNA-DIRECTED DNA POLYMERASE-RELATED"/>
    <property type="match status" value="1"/>
</dbReference>
<dbReference type="CDD" id="cd00303">
    <property type="entry name" value="retropepsin_like"/>
    <property type="match status" value="1"/>
</dbReference>
<feature type="coiled-coil region" evidence="1">
    <location>
        <begin position="1442"/>
        <end position="1469"/>
    </location>
</feature>
<dbReference type="EMBL" id="BKCJ010005334">
    <property type="protein sequence ID" value="GEU66160.1"/>
    <property type="molecule type" value="Genomic_DNA"/>
</dbReference>
<evidence type="ECO:0000313" key="4">
    <source>
        <dbReference type="EMBL" id="GEU66160.1"/>
    </source>
</evidence>
<evidence type="ECO:0000256" key="1">
    <source>
        <dbReference type="SAM" id="Coils"/>
    </source>
</evidence>
<proteinExistence type="predicted"/>
<dbReference type="Gene3D" id="2.40.70.10">
    <property type="entry name" value="Acid Proteases"/>
    <property type="match status" value="1"/>
</dbReference>
<comment type="caution">
    <text evidence="4">The sequence shown here is derived from an EMBL/GenBank/DDBJ whole genome shotgun (WGS) entry which is preliminary data.</text>
</comment>
<gene>
    <name evidence="4" type="ORF">Tci_038138</name>
</gene>
<dbReference type="InterPro" id="IPR021109">
    <property type="entry name" value="Peptidase_aspartic_dom_sf"/>
</dbReference>
<protein>
    <submittedName>
        <fullName evidence="4">Retrovirus-related Pol polyprotein from transposon TNT 1-94</fullName>
    </submittedName>
</protein>
<organism evidence="4">
    <name type="scientific">Tanacetum cinerariifolium</name>
    <name type="common">Dalmatian daisy</name>
    <name type="synonym">Chrysanthemum cinerariifolium</name>
    <dbReference type="NCBI Taxonomy" id="118510"/>
    <lineage>
        <taxon>Eukaryota</taxon>
        <taxon>Viridiplantae</taxon>
        <taxon>Streptophyta</taxon>
        <taxon>Embryophyta</taxon>
        <taxon>Tracheophyta</taxon>
        <taxon>Spermatophyta</taxon>
        <taxon>Magnoliopsida</taxon>
        <taxon>eudicotyledons</taxon>
        <taxon>Gunneridae</taxon>
        <taxon>Pentapetalae</taxon>
        <taxon>asterids</taxon>
        <taxon>campanulids</taxon>
        <taxon>Asterales</taxon>
        <taxon>Asteraceae</taxon>
        <taxon>Asteroideae</taxon>
        <taxon>Anthemideae</taxon>
        <taxon>Anthemidinae</taxon>
        <taxon>Tanacetum</taxon>
    </lineage>
</organism>
<feature type="region of interest" description="Disordered" evidence="2">
    <location>
        <begin position="1"/>
        <end position="34"/>
    </location>
</feature>
<dbReference type="InterPro" id="IPR013103">
    <property type="entry name" value="RVT_2"/>
</dbReference>
<feature type="compositionally biased region" description="Low complexity" evidence="2">
    <location>
        <begin position="1"/>
        <end position="22"/>
    </location>
</feature>
<keyword evidence="1" id="KW-0175">Coiled coil</keyword>
<sequence>MHARSSSNLPVVSSNPSTSNPNRRNRRRSKQPFILEESPIDTMADQRTMAELLRAPIEGYAEAIVVSLILADQFELKHSLINMMTTDQFFGLEKENPHDHIRWGSMPMARKKNPRVLFTLGRILARDRYEDLLRACLHHGFTELHQLDTFYNALNPTDKDYLNVAAGGNLLERRTQDMLTIIENKSKIAKLTHAVNQQTSAVTTAMTAILKQFQATPPPAFVKAVEEICVTCGGSHPYYQCLASGGNTFPEFRDNIQGYVLATAASLSNQTNEIKNMMASLLQINTASTSGSGSLPSNTVSNPKGKFKAITTRSGILLDGPTVPTTITNPEVDERVEETLMDPDLAEYTIKVLPPPVQKYKPPSQREYVVHQRDHLHLNIPYPSRMLKQKQEEKDEYQKMLKALLSNKEKLQELENTPLNENCSAVILKKLPKKLGDPWKFLISCGFSELKSKALADLGASINLMPLSVWKMLGLPKLISTRMTLELANRAIYTPAGIARDVFVPVGKFTFPADFVIVDYESDPRVPLILGRPFLRTARALIDVHGEEMILRDGDERLTLNMRHDTSSYSNQPQKESNNLINIFNNSSKDFLEDLFSNQPSGNPTFHHELTSLKVKNDIFDSEGGNVLPIPTLDLDSTKDLHPPLHVNPLSSSTTYSFSSNLFLEEFTDELEIEFMLYKDIDSSLKDSIDQGNLADNFVDSMPEMFTDEHARNYSSPLIFDEYDDDFLEVESDTENVYDHPFDSKGDKIKESKSLIDELDLPCDFLPSEYDSFISRFFQLAISNASLIIEDFDPPLYEPLFFKEVPSFELELTYAPSKISPQRPSERDLDILFEPLHNEYLGGRPSEAPRTIPAAPVLQNLQAPIASMSFQDSSPAPTNSSNTLISSHNVDEPSQQHAQQQRNLTPSPTASAADNALNAVFEGDLFINPVATPSTESVISSTQYVDPSNMHTFYQPYPHDYQWTKDHPLEQVIGEPSRPVLTRNQLKTDGDMCIYALTVSIMELKTVKEALTDPAWIESMQEELHQFIRHDVWELVSSSDGIKPLTLKWLFKNKHDEQNTVNCKKIRLVVRGYRQEEGIDFEESFAPVARMEGIMVFLAYVAHKGFTVYQMDVKTAFLHGSLKEYVYVCQPEGFINADHPSHVYKRKKALYRLKKAPRAWYDELSTFFLPNRFSKDPRYTTLFSDLMKSRFDMSMIREMMFFLGLKVNKSPSGILINQSNYVNEILKKYGLTTCDIIGFPMDIKDKLDLDQIGTPVDAMKYRSMIGSLMYLTSSRLDIVHATCVCARYQAHPTKKHLKEMLIMWDVKTPLRVLLVEHNFLAKNFPLDADAETTAATPITAAPVPKASDSRRRIRGVIIQDPEEAATASLMIKQVKIKERQDNTVMRYQALKRKPETEAHARKNMMVYLKNMAGFKMDFLKGMTCTKIRPIFEKHFNSIWAFLEKGEKDIEEEESKRKSESVEQKAAKKKKIDEEVPVLDYQIHHEHNKPYYKIIRADGTHQLFLSFINLLRNFDREDLEYLWKLVQERFQSSEPMNFLDDFLLKESVAAVEKMKRLLYVITTARVNT</sequence>
<accession>A0A6L2LY28</accession>
<feature type="domain" description="Reverse transcriptase Ty1/copia-type" evidence="3">
    <location>
        <begin position="1031"/>
        <end position="1183"/>
    </location>
</feature>
<feature type="region of interest" description="Disordered" evidence="2">
    <location>
        <begin position="869"/>
        <end position="911"/>
    </location>
</feature>